<accession>A0AAE1LDK4</accession>
<dbReference type="EMBL" id="JAHWGI010000461">
    <property type="protein sequence ID" value="KAK3915723.1"/>
    <property type="molecule type" value="Genomic_DNA"/>
</dbReference>
<dbReference type="AlphaFoldDB" id="A0AAE1LDK4"/>
<feature type="compositionally biased region" description="Polar residues" evidence="1">
    <location>
        <begin position="1"/>
        <end position="10"/>
    </location>
</feature>
<name>A0AAE1LDK4_9NEOP</name>
<reference evidence="2" key="2">
    <citation type="journal article" date="2023" name="BMC Genomics">
        <title>Pest status, molecular evolution, and epigenetic factors derived from the genome assembly of Frankliniella fusca, a thysanopteran phytovirus vector.</title>
        <authorList>
            <person name="Catto M.A."/>
            <person name="Labadie P.E."/>
            <person name="Jacobson A.L."/>
            <person name="Kennedy G.G."/>
            <person name="Srinivasan R."/>
            <person name="Hunt B.G."/>
        </authorList>
    </citation>
    <scope>NUCLEOTIDE SEQUENCE</scope>
    <source>
        <strain evidence="2">PL_HMW_Pooled</strain>
    </source>
</reference>
<sequence length="175" mass="19414">METGSRSLQPTACDIGNPSSTILPLPRGDVQEGNEGDNVADNLEDNIADNEIPGGNEEDVEGEDENENENLNELPDDDEHAADSDDGGNQQFDRRSEGGDSQPADENNDLNEANWIQDLEGSDDDEHQHNFSLHHDHLNFQLAFRTPRTVRDAILIELALALRHNWTYELANKSA</sequence>
<comment type="caution">
    <text evidence="2">The sequence shown here is derived from an EMBL/GenBank/DDBJ whole genome shotgun (WGS) entry which is preliminary data.</text>
</comment>
<organism evidence="2 3">
    <name type="scientific">Frankliniella fusca</name>
    <dbReference type="NCBI Taxonomy" id="407009"/>
    <lineage>
        <taxon>Eukaryota</taxon>
        <taxon>Metazoa</taxon>
        <taxon>Ecdysozoa</taxon>
        <taxon>Arthropoda</taxon>
        <taxon>Hexapoda</taxon>
        <taxon>Insecta</taxon>
        <taxon>Pterygota</taxon>
        <taxon>Neoptera</taxon>
        <taxon>Paraneoptera</taxon>
        <taxon>Thysanoptera</taxon>
        <taxon>Terebrantia</taxon>
        <taxon>Thripoidea</taxon>
        <taxon>Thripidae</taxon>
        <taxon>Frankliniella</taxon>
    </lineage>
</organism>
<keyword evidence="3" id="KW-1185">Reference proteome</keyword>
<proteinExistence type="predicted"/>
<gene>
    <name evidence="2" type="ORF">KUF71_025053</name>
</gene>
<keyword evidence="2" id="KW-0132">Cell division</keyword>
<feature type="compositionally biased region" description="Acidic residues" evidence="1">
    <location>
        <begin position="56"/>
        <end position="86"/>
    </location>
</feature>
<reference evidence="2" key="1">
    <citation type="submission" date="2021-07" db="EMBL/GenBank/DDBJ databases">
        <authorList>
            <person name="Catto M.A."/>
            <person name="Jacobson A."/>
            <person name="Kennedy G."/>
            <person name="Labadie P."/>
            <person name="Hunt B.G."/>
            <person name="Srinivasan R."/>
        </authorList>
    </citation>
    <scope>NUCLEOTIDE SEQUENCE</scope>
    <source>
        <strain evidence="2">PL_HMW_Pooled</strain>
        <tissue evidence="2">Head</tissue>
    </source>
</reference>
<protein>
    <submittedName>
        <fullName evidence="2">Cell division cycle protein 27-like protein</fullName>
    </submittedName>
</protein>
<keyword evidence="2" id="KW-0131">Cell cycle</keyword>
<feature type="region of interest" description="Disordered" evidence="1">
    <location>
        <begin position="1"/>
        <end position="109"/>
    </location>
</feature>
<evidence type="ECO:0000313" key="2">
    <source>
        <dbReference type="EMBL" id="KAK3915723.1"/>
    </source>
</evidence>
<evidence type="ECO:0000313" key="3">
    <source>
        <dbReference type="Proteomes" id="UP001219518"/>
    </source>
</evidence>
<dbReference type="Proteomes" id="UP001219518">
    <property type="component" value="Unassembled WGS sequence"/>
</dbReference>
<evidence type="ECO:0000256" key="1">
    <source>
        <dbReference type="SAM" id="MobiDB-lite"/>
    </source>
</evidence>
<dbReference type="GO" id="GO:0051301">
    <property type="term" value="P:cell division"/>
    <property type="evidence" value="ECO:0007669"/>
    <property type="project" value="UniProtKB-KW"/>
</dbReference>